<dbReference type="EMBL" id="JADIKK010000007">
    <property type="protein sequence ID" value="MFK2875677.1"/>
    <property type="molecule type" value="Genomic_DNA"/>
</dbReference>
<dbReference type="InterPro" id="IPR005247">
    <property type="entry name" value="YbhB_YbcL/LppC-like"/>
</dbReference>
<accession>A0ABW8JBK4</accession>
<dbReference type="RefSeq" id="WP_404611691.1">
    <property type="nucleotide sequence ID" value="NZ_JADIKK010000007.1"/>
</dbReference>
<gene>
    <name evidence="2" type="ORF">ISP25_01140</name>
    <name evidence="3" type="ORF">ISP25_03500</name>
    <name evidence="4" type="ORF">ISP25_21760</name>
</gene>
<dbReference type="EMBL" id="JADIKK010000008">
    <property type="protein sequence ID" value="MFK2876130.1"/>
    <property type="molecule type" value="Genomic_DNA"/>
</dbReference>
<evidence type="ECO:0000313" key="4">
    <source>
        <dbReference type="EMBL" id="MFK2879696.1"/>
    </source>
</evidence>
<dbReference type="GO" id="GO:0004860">
    <property type="term" value="F:protein kinase inhibitor activity"/>
    <property type="evidence" value="ECO:0007669"/>
    <property type="project" value="UniProtKB-KW"/>
</dbReference>
<keyword evidence="5" id="KW-1185">Reference proteome</keyword>
<dbReference type="InterPro" id="IPR008914">
    <property type="entry name" value="PEBP"/>
</dbReference>
<sequence>MRRLIATLFASAFALGAHAADFRVQVDGEHGHLPRSSSFHGFGCTGGNRAPAVHWQHAPAGTRSYALTVYDPDAPTGSGWWHWVVINLPASNTALPAGGDLPTGALAVRNDYGQAAWGGPCPPKGDAPHHYIFTVYALDVPSMELPEGASPALAGFMIHGHTLGKAHVTLTYGR</sequence>
<protein>
    <submittedName>
        <fullName evidence="4">YbhB/YbcL family Raf kinase inhibitor-like protein</fullName>
    </submittedName>
</protein>
<dbReference type="CDD" id="cd00865">
    <property type="entry name" value="PEBP_bact_arch"/>
    <property type="match status" value="1"/>
</dbReference>
<dbReference type="PANTHER" id="PTHR30289:SF1">
    <property type="entry name" value="PEBP (PHOSPHATIDYLETHANOLAMINE-BINDING PROTEIN) FAMILY PROTEIN"/>
    <property type="match status" value="1"/>
</dbReference>
<evidence type="ECO:0000313" key="5">
    <source>
        <dbReference type="Proteomes" id="UP001620339"/>
    </source>
</evidence>
<feature type="chain" id="PRO_5045033851" evidence="1">
    <location>
        <begin position="20"/>
        <end position="174"/>
    </location>
</feature>
<comment type="caution">
    <text evidence="4">The sequence shown here is derived from an EMBL/GenBank/DDBJ whole genome shotgun (WGS) entry which is preliminary data.</text>
</comment>
<dbReference type="NCBIfam" id="TIGR00481">
    <property type="entry name" value="YbhB/YbcL family Raf kinase inhibitor-like protein"/>
    <property type="match status" value="1"/>
</dbReference>
<dbReference type="InterPro" id="IPR036610">
    <property type="entry name" value="PEBP-like_sf"/>
</dbReference>
<dbReference type="Pfam" id="PF01161">
    <property type="entry name" value="PBP"/>
    <property type="match status" value="1"/>
</dbReference>
<keyword evidence="4" id="KW-0649">Protein kinase inhibitor</keyword>
<dbReference type="EMBL" id="JADIKK010000008">
    <property type="protein sequence ID" value="MFK2879696.1"/>
    <property type="molecule type" value="Genomic_DNA"/>
</dbReference>
<evidence type="ECO:0000313" key="2">
    <source>
        <dbReference type="EMBL" id="MFK2875677.1"/>
    </source>
</evidence>
<dbReference type="Gene3D" id="3.90.280.10">
    <property type="entry name" value="PEBP-like"/>
    <property type="match status" value="1"/>
</dbReference>
<proteinExistence type="predicted"/>
<evidence type="ECO:0000313" key="3">
    <source>
        <dbReference type="EMBL" id="MFK2876130.1"/>
    </source>
</evidence>
<evidence type="ECO:0000256" key="1">
    <source>
        <dbReference type="SAM" id="SignalP"/>
    </source>
</evidence>
<feature type="signal peptide" evidence="1">
    <location>
        <begin position="1"/>
        <end position="19"/>
    </location>
</feature>
<dbReference type="SUPFAM" id="SSF49777">
    <property type="entry name" value="PEBP-like"/>
    <property type="match status" value="1"/>
</dbReference>
<name>A0ABW8JBK4_9GAMM</name>
<keyword evidence="1" id="KW-0732">Signal</keyword>
<dbReference type="PANTHER" id="PTHR30289">
    <property type="entry name" value="UNCHARACTERIZED PROTEIN YBCL-RELATED"/>
    <property type="match status" value="1"/>
</dbReference>
<reference evidence="4 5" key="1">
    <citation type="submission" date="2020-10" db="EMBL/GenBank/DDBJ databases">
        <title>Phylogeny of dyella-like bacteria.</title>
        <authorList>
            <person name="Fu J."/>
        </authorList>
    </citation>
    <scope>NUCLEOTIDE SEQUENCE [LARGE SCALE GENOMIC DNA]</scope>
    <source>
        <strain evidence="4 5">KACC 19113</strain>
    </source>
</reference>
<organism evidence="4 5">
    <name type="scientific">Rhodanobacter hydrolyticus</name>
    <dbReference type="NCBI Taxonomy" id="2250595"/>
    <lineage>
        <taxon>Bacteria</taxon>
        <taxon>Pseudomonadati</taxon>
        <taxon>Pseudomonadota</taxon>
        <taxon>Gammaproteobacteria</taxon>
        <taxon>Lysobacterales</taxon>
        <taxon>Rhodanobacteraceae</taxon>
        <taxon>Rhodanobacter</taxon>
    </lineage>
</organism>
<dbReference type="Proteomes" id="UP001620339">
    <property type="component" value="Unassembled WGS sequence"/>
</dbReference>